<dbReference type="SMART" id="SM00355">
    <property type="entry name" value="ZnF_C2H2"/>
    <property type="match status" value="4"/>
</dbReference>
<dbReference type="Gene3D" id="3.30.160.60">
    <property type="entry name" value="Classic Zinc Finger"/>
    <property type="match status" value="3"/>
</dbReference>
<dbReference type="InterPro" id="IPR013087">
    <property type="entry name" value="Znf_C2H2_type"/>
</dbReference>
<keyword evidence="7" id="KW-0804">Transcription</keyword>
<keyword evidence="13" id="KW-1185">Reference proteome</keyword>
<dbReference type="PANTHER" id="PTHR47772:SF1">
    <property type="entry name" value="ZINC FINGER PROTEIN 200"/>
    <property type="match status" value="1"/>
</dbReference>
<dbReference type="EMBL" id="JAMWBK010000001">
    <property type="protein sequence ID" value="KAJ8908990.1"/>
    <property type="molecule type" value="Genomic_DNA"/>
</dbReference>
<feature type="region of interest" description="Disordered" evidence="10">
    <location>
        <begin position="22"/>
        <end position="48"/>
    </location>
</feature>
<feature type="domain" description="C2H2-type" evidence="11">
    <location>
        <begin position="140"/>
        <end position="168"/>
    </location>
</feature>
<evidence type="ECO:0000256" key="3">
    <source>
        <dbReference type="ARBA" id="ARBA00022737"/>
    </source>
</evidence>
<evidence type="ECO:0000256" key="10">
    <source>
        <dbReference type="SAM" id="MobiDB-lite"/>
    </source>
</evidence>
<gene>
    <name evidence="12" type="ORF">NDN08_005689</name>
</gene>
<name>A0AAV8V2B4_9RHOD</name>
<dbReference type="PANTHER" id="PTHR47772">
    <property type="entry name" value="ZINC FINGER PROTEIN 200"/>
    <property type="match status" value="1"/>
</dbReference>
<keyword evidence="6" id="KW-0805">Transcription regulation</keyword>
<evidence type="ECO:0000313" key="13">
    <source>
        <dbReference type="Proteomes" id="UP001157974"/>
    </source>
</evidence>
<dbReference type="GO" id="GO:0005634">
    <property type="term" value="C:nucleus"/>
    <property type="evidence" value="ECO:0007669"/>
    <property type="project" value="UniProtKB-SubCell"/>
</dbReference>
<keyword evidence="5" id="KW-0862">Zinc</keyword>
<evidence type="ECO:0000256" key="9">
    <source>
        <dbReference type="PROSITE-ProRule" id="PRU00042"/>
    </source>
</evidence>
<dbReference type="SUPFAM" id="SSF57667">
    <property type="entry name" value="beta-beta-alpha zinc fingers"/>
    <property type="match status" value="2"/>
</dbReference>
<dbReference type="AlphaFoldDB" id="A0AAV8V2B4"/>
<dbReference type="FunFam" id="3.30.160.60:FF:000925">
    <property type="entry name" value="Zinc finger protein 668"/>
    <property type="match status" value="1"/>
</dbReference>
<dbReference type="InterPro" id="IPR036236">
    <property type="entry name" value="Znf_C2H2_sf"/>
</dbReference>
<evidence type="ECO:0000313" key="12">
    <source>
        <dbReference type="EMBL" id="KAJ8908990.1"/>
    </source>
</evidence>
<evidence type="ECO:0000259" key="11">
    <source>
        <dbReference type="PROSITE" id="PS50157"/>
    </source>
</evidence>
<evidence type="ECO:0000256" key="5">
    <source>
        <dbReference type="ARBA" id="ARBA00022833"/>
    </source>
</evidence>
<keyword evidence="2" id="KW-0479">Metal-binding</keyword>
<evidence type="ECO:0000256" key="1">
    <source>
        <dbReference type="ARBA" id="ARBA00004123"/>
    </source>
</evidence>
<evidence type="ECO:0000256" key="6">
    <source>
        <dbReference type="ARBA" id="ARBA00023015"/>
    </source>
</evidence>
<evidence type="ECO:0000256" key="2">
    <source>
        <dbReference type="ARBA" id="ARBA00022723"/>
    </source>
</evidence>
<comment type="caution">
    <text evidence="12">The sequence shown here is derived from an EMBL/GenBank/DDBJ whole genome shotgun (WGS) entry which is preliminary data.</text>
</comment>
<dbReference type="PROSITE" id="PS00028">
    <property type="entry name" value="ZINC_FINGER_C2H2_1"/>
    <property type="match status" value="3"/>
</dbReference>
<keyword evidence="8" id="KW-0539">Nucleus</keyword>
<keyword evidence="4 9" id="KW-0863">Zinc-finger</keyword>
<reference evidence="12 13" key="1">
    <citation type="journal article" date="2023" name="Nat. Commun.">
        <title>Origin of minicircular mitochondrial genomes in red algae.</title>
        <authorList>
            <person name="Lee Y."/>
            <person name="Cho C.H."/>
            <person name="Lee Y.M."/>
            <person name="Park S.I."/>
            <person name="Yang J.H."/>
            <person name="West J.A."/>
            <person name="Bhattacharya D."/>
            <person name="Yoon H.S."/>
        </authorList>
    </citation>
    <scope>NUCLEOTIDE SEQUENCE [LARGE SCALE GENOMIC DNA]</scope>
    <source>
        <strain evidence="12 13">CCMP1338</strain>
        <tissue evidence="12">Whole cell</tissue>
    </source>
</reference>
<evidence type="ECO:0000256" key="8">
    <source>
        <dbReference type="ARBA" id="ARBA00023242"/>
    </source>
</evidence>
<sequence>MSDASVKDGSSHRMSVSFLVGETSDEASSSAPRVQEEGSGSSKGSGRAKETAHQCPVCQAQCKFKSELLYHDYLHGLNKDITVCQECELGFTKMFTYRSHIKCVHQKIKRYKCAECGKGFYFKKDLPKHETAVHAKLKPFSCTSCGKSFAKREHLQRHARTVHGTGSPSTG</sequence>
<dbReference type="GO" id="GO:0008270">
    <property type="term" value="F:zinc ion binding"/>
    <property type="evidence" value="ECO:0007669"/>
    <property type="project" value="UniProtKB-KW"/>
</dbReference>
<keyword evidence="3" id="KW-0677">Repeat</keyword>
<protein>
    <recommendedName>
        <fullName evidence="11">C2H2-type domain-containing protein</fullName>
    </recommendedName>
</protein>
<dbReference type="Proteomes" id="UP001157974">
    <property type="component" value="Unassembled WGS sequence"/>
</dbReference>
<dbReference type="PROSITE" id="PS50157">
    <property type="entry name" value="ZINC_FINGER_C2H2_2"/>
    <property type="match status" value="2"/>
</dbReference>
<comment type="subcellular location">
    <subcellularLocation>
        <location evidence="1">Nucleus</location>
    </subcellularLocation>
</comment>
<feature type="domain" description="C2H2-type" evidence="11">
    <location>
        <begin position="111"/>
        <end position="139"/>
    </location>
</feature>
<proteinExistence type="predicted"/>
<organism evidence="12 13">
    <name type="scientific">Rhodosorus marinus</name>
    <dbReference type="NCBI Taxonomy" id="101924"/>
    <lineage>
        <taxon>Eukaryota</taxon>
        <taxon>Rhodophyta</taxon>
        <taxon>Stylonematophyceae</taxon>
        <taxon>Stylonematales</taxon>
        <taxon>Stylonemataceae</taxon>
        <taxon>Rhodosorus</taxon>
    </lineage>
</organism>
<evidence type="ECO:0000256" key="7">
    <source>
        <dbReference type="ARBA" id="ARBA00023163"/>
    </source>
</evidence>
<dbReference type="Pfam" id="PF00096">
    <property type="entry name" value="zf-C2H2"/>
    <property type="match status" value="1"/>
</dbReference>
<evidence type="ECO:0000256" key="4">
    <source>
        <dbReference type="ARBA" id="ARBA00022771"/>
    </source>
</evidence>
<dbReference type="InterPro" id="IPR050636">
    <property type="entry name" value="C2H2-ZF_domain-containing"/>
</dbReference>
<accession>A0AAV8V2B4</accession>